<evidence type="ECO:0000313" key="2">
    <source>
        <dbReference type="EMBL" id="RKN44006.1"/>
    </source>
</evidence>
<evidence type="ECO:0000313" key="3">
    <source>
        <dbReference type="Proteomes" id="UP000272474"/>
    </source>
</evidence>
<evidence type="ECO:0000256" key="1">
    <source>
        <dbReference type="SAM" id="MobiDB-lite"/>
    </source>
</evidence>
<sequence>MAERAAGGAGRGADPGARGPGARHGGEAGPGGASAQAERIVALDVALGARGAAPFARRVLAAARSAHGAPGGGTPERGACGERGAAGQDGAAGQEGIAAAARLYQVAGWTLFDAGEHAAARLLYRRALALCRGLDAAGASPELLVRSLMSMQEEQLGRPERALRLASSALAREDLPPRVAAMFHLRRAPAYARLRRRDDALRSLRTARELLAEGPRADDPPWAWWLDQGELLGHHGLVHAALGDPEAAAPFLHEAAAPGGGPAYRAVFATGLAHLLAGLGAWRDTASCLSALAESSRPLGSARALASLAGALALVESGRGVPRGLRDTAHHLAACHAPAWRALPAPAG</sequence>
<dbReference type="EMBL" id="RBAL01000004">
    <property type="protein sequence ID" value="RKN44006.1"/>
    <property type="molecule type" value="Genomic_DNA"/>
</dbReference>
<dbReference type="OrthoDB" id="3428567at2"/>
<dbReference type="AlphaFoldDB" id="A0A3A9Z9L2"/>
<dbReference type="Proteomes" id="UP000272474">
    <property type="component" value="Unassembled WGS sequence"/>
</dbReference>
<gene>
    <name evidence="2" type="ORF">D7294_10040</name>
</gene>
<comment type="caution">
    <text evidence="2">The sequence shown here is derived from an EMBL/GenBank/DDBJ whole genome shotgun (WGS) entry which is preliminary data.</text>
</comment>
<dbReference type="InterPro" id="IPR011990">
    <property type="entry name" value="TPR-like_helical_dom_sf"/>
</dbReference>
<dbReference type="RefSeq" id="WP_120677763.1">
    <property type="nucleotide sequence ID" value="NZ_RBAL01000004.1"/>
</dbReference>
<proteinExistence type="predicted"/>
<protein>
    <submittedName>
        <fullName evidence="2">Uncharacterized protein</fullName>
    </submittedName>
</protein>
<name>A0A3A9Z9L2_9ACTN</name>
<feature type="compositionally biased region" description="Gly residues" evidence="1">
    <location>
        <begin position="7"/>
        <end position="32"/>
    </location>
</feature>
<dbReference type="SUPFAM" id="SSF48452">
    <property type="entry name" value="TPR-like"/>
    <property type="match status" value="1"/>
</dbReference>
<keyword evidence="3" id="KW-1185">Reference proteome</keyword>
<dbReference type="Gene3D" id="1.25.40.10">
    <property type="entry name" value="Tetratricopeptide repeat domain"/>
    <property type="match status" value="1"/>
</dbReference>
<reference evidence="2 3" key="1">
    <citation type="journal article" date="2014" name="Int. J. Syst. Evol. Microbiol.">
        <title>Streptomyces hoynatensis sp. nov., isolated from deep marine sediment.</title>
        <authorList>
            <person name="Veyisoglu A."/>
            <person name="Sahin N."/>
        </authorList>
    </citation>
    <scope>NUCLEOTIDE SEQUENCE [LARGE SCALE GENOMIC DNA]</scope>
    <source>
        <strain evidence="2 3">KCTC 29097</strain>
    </source>
</reference>
<feature type="region of interest" description="Disordered" evidence="1">
    <location>
        <begin position="1"/>
        <end position="33"/>
    </location>
</feature>
<accession>A0A3A9Z9L2</accession>
<organism evidence="2 3">
    <name type="scientific">Streptomyces hoynatensis</name>
    <dbReference type="NCBI Taxonomy" id="1141874"/>
    <lineage>
        <taxon>Bacteria</taxon>
        <taxon>Bacillati</taxon>
        <taxon>Actinomycetota</taxon>
        <taxon>Actinomycetes</taxon>
        <taxon>Kitasatosporales</taxon>
        <taxon>Streptomycetaceae</taxon>
        <taxon>Streptomyces</taxon>
    </lineage>
</organism>